<accession>A0A6H1ZKE6</accession>
<evidence type="ECO:0000313" key="1">
    <source>
        <dbReference type="EMBL" id="QJA48034.1"/>
    </source>
</evidence>
<sequence length="56" mass="6563">MRIWIQKISGNDGTPDTDIEELLKDAIDIAMIKGREKVVVVMILPDKYDEKKHHWE</sequence>
<proteinExistence type="predicted"/>
<evidence type="ECO:0000313" key="2">
    <source>
        <dbReference type="EMBL" id="QJH96608.1"/>
    </source>
</evidence>
<reference evidence="1" key="1">
    <citation type="submission" date="2020-03" db="EMBL/GenBank/DDBJ databases">
        <title>The deep terrestrial virosphere.</title>
        <authorList>
            <person name="Holmfeldt K."/>
            <person name="Nilsson E."/>
            <person name="Simone D."/>
            <person name="Lopez-Fernandez M."/>
            <person name="Wu X."/>
            <person name="de Brujin I."/>
            <person name="Lundin D."/>
            <person name="Andersson A."/>
            <person name="Bertilsson S."/>
            <person name="Dopson M."/>
        </authorList>
    </citation>
    <scope>NUCLEOTIDE SEQUENCE</scope>
    <source>
        <strain evidence="1">TM448A00811</strain>
        <strain evidence="2">TM448B00775</strain>
    </source>
</reference>
<gene>
    <name evidence="1" type="ORF">TM448A00811_0016</name>
    <name evidence="2" type="ORF">TM448B00775_0033</name>
</gene>
<protein>
    <submittedName>
        <fullName evidence="1">Uncharacterized protein</fullName>
    </submittedName>
</protein>
<dbReference type="EMBL" id="MT144068">
    <property type="protein sequence ID" value="QJA48034.1"/>
    <property type="molecule type" value="Genomic_DNA"/>
</dbReference>
<dbReference type="AlphaFoldDB" id="A0A6H1ZKE6"/>
<dbReference type="EMBL" id="MT144656">
    <property type="protein sequence ID" value="QJH96608.1"/>
    <property type="molecule type" value="Genomic_DNA"/>
</dbReference>
<organism evidence="1">
    <name type="scientific">viral metagenome</name>
    <dbReference type="NCBI Taxonomy" id="1070528"/>
    <lineage>
        <taxon>unclassified sequences</taxon>
        <taxon>metagenomes</taxon>
        <taxon>organismal metagenomes</taxon>
    </lineage>
</organism>
<name>A0A6H1ZKE6_9ZZZZ</name>